<feature type="transmembrane region" description="Helical" evidence="1">
    <location>
        <begin position="117"/>
        <end position="140"/>
    </location>
</feature>
<feature type="transmembrane region" description="Helical" evidence="1">
    <location>
        <begin position="86"/>
        <end position="105"/>
    </location>
</feature>
<feature type="transmembrane region" description="Helical" evidence="1">
    <location>
        <begin position="21"/>
        <end position="43"/>
    </location>
</feature>
<keyword evidence="1" id="KW-1133">Transmembrane helix</keyword>
<feature type="transmembrane region" description="Helical" evidence="1">
    <location>
        <begin position="147"/>
        <end position="167"/>
    </location>
</feature>
<organism evidence="2 3">
    <name type="scientific">Candidatus Aveggerthella stercoripullorum</name>
    <dbReference type="NCBI Taxonomy" id="2840688"/>
    <lineage>
        <taxon>Bacteria</taxon>
        <taxon>Bacillati</taxon>
        <taxon>Actinomycetota</taxon>
        <taxon>Coriobacteriia</taxon>
        <taxon>Eggerthellales</taxon>
        <taxon>Eggerthellaceae</taxon>
        <taxon>Eggerthellaceae incertae sedis</taxon>
        <taxon>Candidatus Aveggerthella</taxon>
    </lineage>
</organism>
<evidence type="ECO:0000313" key="2">
    <source>
        <dbReference type="EMBL" id="HIR01583.1"/>
    </source>
</evidence>
<reference evidence="2" key="1">
    <citation type="submission" date="2020-10" db="EMBL/GenBank/DDBJ databases">
        <authorList>
            <person name="Gilroy R."/>
        </authorList>
    </citation>
    <scope>NUCLEOTIDE SEQUENCE</scope>
    <source>
        <strain evidence="2">ChiGjej1B1-2707</strain>
    </source>
</reference>
<accession>A0A9D1A0V2</accession>
<sequence>MVEERDNSDREKSLTIGEVLLSADWKVVVGLAFAQAWITVRWFCLSGISFVSDDIAVSLMSSSCLVATIVLLICALFAVRLDSLALTPRWAVFVGVICLAAALYVPTHGLSGAGTEAWALGGGVVTGVGSSLLILSWFAVCAKEGNVANLSLGFLLAAALICVLVVVDEVLPPSMVFDMALSAAPVLCSSVLLTVKCLGVNVHGGDDIPTVDSGVSDRVFRYFAKTCLGALLVGLANELIRFVSPYGQCSSPQQTRFIEMIISAERIAGLQNESANKQTGEYEQRVECCKALTCFSGRLLFS</sequence>
<name>A0A9D1A0V2_9ACTN</name>
<comment type="caution">
    <text evidence="2">The sequence shown here is derived from an EMBL/GenBank/DDBJ whole genome shotgun (WGS) entry which is preliminary data.</text>
</comment>
<feature type="transmembrane region" description="Helical" evidence="1">
    <location>
        <begin position="55"/>
        <end position="79"/>
    </location>
</feature>
<dbReference type="AlphaFoldDB" id="A0A9D1A0V2"/>
<dbReference type="EMBL" id="DVGB01000059">
    <property type="protein sequence ID" value="HIR01583.1"/>
    <property type="molecule type" value="Genomic_DNA"/>
</dbReference>
<protein>
    <submittedName>
        <fullName evidence="2">Uncharacterized protein</fullName>
    </submittedName>
</protein>
<evidence type="ECO:0000256" key="1">
    <source>
        <dbReference type="SAM" id="Phobius"/>
    </source>
</evidence>
<reference evidence="2" key="2">
    <citation type="journal article" date="2021" name="PeerJ">
        <title>Extensive microbial diversity within the chicken gut microbiome revealed by metagenomics and culture.</title>
        <authorList>
            <person name="Gilroy R."/>
            <person name="Ravi A."/>
            <person name="Getino M."/>
            <person name="Pursley I."/>
            <person name="Horton D.L."/>
            <person name="Alikhan N.F."/>
            <person name="Baker D."/>
            <person name="Gharbi K."/>
            <person name="Hall N."/>
            <person name="Watson M."/>
            <person name="Adriaenssens E.M."/>
            <person name="Foster-Nyarko E."/>
            <person name="Jarju S."/>
            <person name="Secka A."/>
            <person name="Antonio M."/>
            <person name="Oren A."/>
            <person name="Chaudhuri R.R."/>
            <person name="La Ragione R."/>
            <person name="Hildebrand F."/>
            <person name="Pallen M.J."/>
        </authorList>
    </citation>
    <scope>NUCLEOTIDE SEQUENCE</scope>
    <source>
        <strain evidence="2">ChiGjej1B1-2707</strain>
    </source>
</reference>
<gene>
    <name evidence="2" type="ORF">IAA69_04895</name>
</gene>
<keyword evidence="1" id="KW-0812">Transmembrane</keyword>
<keyword evidence="1" id="KW-0472">Membrane</keyword>
<evidence type="ECO:0000313" key="3">
    <source>
        <dbReference type="Proteomes" id="UP000824261"/>
    </source>
</evidence>
<dbReference type="Proteomes" id="UP000824261">
    <property type="component" value="Unassembled WGS sequence"/>
</dbReference>
<proteinExistence type="predicted"/>